<dbReference type="Proteomes" id="UP001319882">
    <property type="component" value="Unassembled WGS sequence"/>
</dbReference>
<name>A0ABS8DPD3_9GAMM</name>
<evidence type="ECO:0000313" key="2">
    <source>
        <dbReference type="Proteomes" id="UP001319882"/>
    </source>
</evidence>
<dbReference type="CDD" id="cd04647">
    <property type="entry name" value="LbH_MAT_like"/>
    <property type="match status" value="1"/>
</dbReference>
<keyword evidence="2" id="KW-1185">Reference proteome</keyword>
<dbReference type="RefSeq" id="WP_275951395.1">
    <property type="nucleotide sequence ID" value="NZ_JBHSCJ010000003.1"/>
</dbReference>
<organism evidence="1 2">
    <name type="scientific">Vreelandella malpeensis</name>
    <dbReference type="NCBI Taxonomy" id="1172368"/>
    <lineage>
        <taxon>Bacteria</taxon>
        <taxon>Pseudomonadati</taxon>
        <taxon>Pseudomonadota</taxon>
        <taxon>Gammaproteobacteria</taxon>
        <taxon>Oceanospirillales</taxon>
        <taxon>Halomonadaceae</taxon>
        <taxon>Vreelandella</taxon>
    </lineage>
</organism>
<dbReference type="Gene3D" id="2.160.10.10">
    <property type="entry name" value="Hexapeptide repeat proteins"/>
    <property type="match status" value="1"/>
</dbReference>
<evidence type="ECO:0000313" key="1">
    <source>
        <dbReference type="EMBL" id="MCB8888157.1"/>
    </source>
</evidence>
<dbReference type="PANTHER" id="PTHR23416">
    <property type="entry name" value="SIALIC ACID SYNTHASE-RELATED"/>
    <property type="match status" value="1"/>
</dbReference>
<reference evidence="1 2" key="1">
    <citation type="journal article" date="2021" name="Sci. Rep.">
        <title>Genome analysis of a halophilic bacterium Halomonas malpeensis YU-PRIM-29(T) reveals its exopolysaccharide and pigment producing capabilities.</title>
        <authorList>
            <person name="Athmika"/>
            <person name="Ghate S.D."/>
            <person name="Arun A.B."/>
            <person name="Rao S.S."/>
            <person name="Kumar S.T.A."/>
            <person name="Kandiyil M.K."/>
            <person name="Saptami K."/>
            <person name="Rekha P.D."/>
        </authorList>
    </citation>
    <scope>NUCLEOTIDE SEQUENCE [LARGE SCALE GENOMIC DNA]</scope>
    <source>
        <strain evidence="2">prim 29</strain>
    </source>
</reference>
<dbReference type="EMBL" id="WHVL01000001">
    <property type="protein sequence ID" value="MCB8888157.1"/>
    <property type="molecule type" value="Genomic_DNA"/>
</dbReference>
<dbReference type="InterPro" id="IPR051159">
    <property type="entry name" value="Hexapeptide_acetyltransf"/>
</dbReference>
<protein>
    <submittedName>
        <fullName evidence="1">Acyltransferase</fullName>
    </submittedName>
</protein>
<proteinExistence type="predicted"/>
<dbReference type="SUPFAM" id="SSF51161">
    <property type="entry name" value="Trimeric LpxA-like enzymes"/>
    <property type="match status" value="1"/>
</dbReference>
<keyword evidence="1" id="KW-0808">Transferase</keyword>
<sequence length="185" mass="20850">MSYKRHQLWLRFMQNFFGSKWFSYPLLFRARIALYRKSFNMGDSSVIENNVWIYCTHGNQGCISMGQRVLLARNVQIDYTGEVEIEDDVWFSEGASVHSHQHTVTRDRLSRGAATLKTTKVVFRAGCWIGSRAIILPQVNEIGEGAIVAAGAVVTKNVPAFSIVAGNPAKIIRMIDDRHQDSSEV</sequence>
<accession>A0ABS8DPD3</accession>
<comment type="caution">
    <text evidence="1">The sequence shown here is derived from an EMBL/GenBank/DDBJ whole genome shotgun (WGS) entry which is preliminary data.</text>
</comment>
<dbReference type="InterPro" id="IPR011004">
    <property type="entry name" value="Trimer_LpxA-like_sf"/>
</dbReference>
<gene>
    <name evidence="1" type="ORF">GEV37_03330</name>
</gene>
<dbReference type="GO" id="GO:0016746">
    <property type="term" value="F:acyltransferase activity"/>
    <property type="evidence" value="ECO:0007669"/>
    <property type="project" value="UniProtKB-KW"/>
</dbReference>
<keyword evidence="1" id="KW-0012">Acyltransferase</keyword>